<dbReference type="EMBL" id="CP023509">
    <property type="protein sequence ID" value="ATF62138.1"/>
    <property type="molecule type" value="Genomic_DNA"/>
</dbReference>
<accession>A0A291DCF0</accession>
<dbReference type="RefSeq" id="WP_096740531.1">
    <property type="nucleotide sequence ID" value="NZ_CP023509.1"/>
</dbReference>
<proteinExistence type="predicted"/>
<evidence type="ECO:0000313" key="1">
    <source>
        <dbReference type="EMBL" id="ATF62138.1"/>
    </source>
</evidence>
<evidence type="ECO:0000313" key="2">
    <source>
        <dbReference type="Proteomes" id="UP000218628"/>
    </source>
</evidence>
<organism evidence="1 2">
    <name type="scientific">Rothia mucilaginosa</name>
    <dbReference type="NCBI Taxonomy" id="43675"/>
    <lineage>
        <taxon>Bacteria</taxon>
        <taxon>Bacillati</taxon>
        <taxon>Actinomycetota</taxon>
        <taxon>Actinomycetes</taxon>
        <taxon>Micrococcales</taxon>
        <taxon>Micrococcaceae</taxon>
        <taxon>Rothia</taxon>
    </lineage>
</organism>
<sequence>MEPFFIKTLYTPNPRGEVGVSLSIESDAPIPENVNDMVQRYRKRMQAVKVPASEHLNIMLELILEANYVPEFSRQVTCEGFITGWMIKFHGA</sequence>
<protein>
    <submittedName>
        <fullName evidence="1">Uncharacterized protein</fullName>
    </submittedName>
</protein>
<gene>
    <name evidence="1" type="ORF">CO690_00030</name>
</gene>
<dbReference type="AlphaFoldDB" id="A0A291DCF0"/>
<dbReference type="Proteomes" id="UP000218628">
    <property type="component" value="Plasmid unnamed"/>
</dbReference>
<keyword evidence="1" id="KW-0614">Plasmid</keyword>
<name>A0A291DCF0_9MICC</name>
<reference evidence="2" key="1">
    <citation type="submission" date="2017-09" db="EMBL/GenBank/DDBJ databases">
        <title>FDA dAtabase for Regulatory Grade micrObial Sequences (FDA-ARGOS): Supporting development and validation of Infectious Disease Dx tests.</title>
        <authorList>
            <person name="Minogue T."/>
            <person name="Wolcott M."/>
            <person name="Wasieloski L."/>
            <person name="Aguilar W."/>
            <person name="Moore D."/>
            <person name="Tallon L."/>
            <person name="Sadzewicz L."/>
            <person name="Ott S."/>
            <person name="Zhao X."/>
            <person name="Nagaraj S."/>
            <person name="Vavikolanu K."/>
            <person name="Aluvathingal J."/>
            <person name="Nadendla S."/>
            <person name="Sichtig H."/>
        </authorList>
    </citation>
    <scope>NUCLEOTIDE SEQUENCE [LARGE SCALE GENOMIC DNA]</scope>
    <source>
        <strain evidence="2">FDAARGOS_369</strain>
        <plasmid evidence="2">Plasmid unnamed</plasmid>
    </source>
</reference>
<geneLocation type="plasmid" evidence="1">
    <name>unnamed</name>
</geneLocation>